<gene>
    <name evidence="2" type="ORF">ACEZDJ_12545</name>
</gene>
<name>A0ABV6UKY5_9ACTN</name>
<evidence type="ECO:0000313" key="3">
    <source>
        <dbReference type="Proteomes" id="UP001592528"/>
    </source>
</evidence>
<dbReference type="PANTHER" id="PTHR35010">
    <property type="entry name" value="BLL4672 PROTEIN-RELATED"/>
    <property type="match status" value="1"/>
</dbReference>
<dbReference type="Pfam" id="PF17765">
    <property type="entry name" value="MLTR_LBD"/>
    <property type="match status" value="1"/>
</dbReference>
<dbReference type="PANTHER" id="PTHR35010:SF2">
    <property type="entry name" value="BLL4672 PROTEIN"/>
    <property type="match status" value="1"/>
</dbReference>
<dbReference type="Gene3D" id="3.30.450.180">
    <property type="match status" value="1"/>
</dbReference>
<dbReference type="Gene3D" id="1.10.260.40">
    <property type="entry name" value="lambda repressor-like DNA-binding domains"/>
    <property type="match status" value="1"/>
</dbReference>
<feature type="domain" description="HTH cro/C1-type" evidence="1">
    <location>
        <begin position="45"/>
        <end position="96"/>
    </location>
</feature>
<dbReference type="CDD" id="cd00093">
    <property type="entry name" value="HTH_XRE"/>
    <property type="match status" value="1"/>
</dbReference>
<dbReference type="EMBL" id="JBHEZZ010000005">
    <property type="protein sequence ID" value="MFC1402117.1"/>
    <property type="molecule type" value="Genomic_DNA"/>
</dbReference>
<proteinExistence type="predicted"/>
<dbReference type="InterPro" id="IPR010982">
    <property type="entry name" value="Lambda_DNA-bd_dom_sf"/>
</dbReference>
<dbReference type="PROSITE" id="PS50943">
    <property type="entry name" value="HTH_CROC1"/>
    <property type="match status" value="1"/>
</dbReference>
<organism evidence="2 3">
    <name type="scientific">Streptacidiphilus cavernicola</name>
    <dbReference type="NCBI Taxonomy" id="3342716"/>
    <lineage>
        <taxon>Bacteria</taxon>
        <taxon>Bacillati</taxon>
        <taxon>Actinomycetota</taxon>
        <taxon>Actinomycetes</taxon>
        <taxon>Kitasatosporales</taxon>
        <taxon>Streptomycetaceae</taxon>
        <taxon>Streptacidiphilus</taxon>
    </lineage>
</organism>
<dbReference type="RefSeq" id="WP_051725149.1">
    <property type="nucleotide sequence ID" value="NZ_JBHEZZ010000005.1"/>
</dbReference>
<dbReference type="Proteomes" id="UP001592528">
    <property type="component" value="Unassembled WGS sequence"/>
</dbReference>
<reference evidence="2 3" key="1">
    <citation type="submission" date="2024-09" db="EMBL/GenBank/DDBJ databases">
        <authorList>
            <person name="Lee S.D."/>
        </authorList>
    </citation>
    <scope>NUCLEOTIDE SEQUENCE [LARGE SCALE GENOMIC DNA]</scope>
    <source>
        <strain evidence="2 3">N1-5</strain>
    </source>
</reference>
<comment type="caution">
    <text evidence="2">The sequence shown here is derived from an EMBL/GenBank/DDBJ whole genome shotgun (WGS) entry which is preliminary data.</text>
</comment>
<dbReference type="SUPFAM" id="SSF47413">
    <property type="entry name" value="lambda repressor-like DNA-binding domains"/>
    <property type="match status" value="1"/>
</dbReference>
<sequence length="311" mass="33606">MSPGSAAPQPGSPGAVRAELAAFLKSRRARLRPEDVDLPVYGGRRRVAGLRREELAMLAGVSVTHYTRLEQGRGDGASDSVLDAIAGALRLSDDERAHLKDLARPAGEVRRSPQRAGERPTSSVRHLLTAMSEAPAVVLNRRNDVLAWNRLGHALLAGHLDFDAPDRSADRPNLTDILFLSPQGRALYPRWDEEAQLAVASLRLVAGRHPQDRRLGELVGRLAVQSQDFAALWAHHPVRTCSDGVKQLDHPTVGTMELFFQSMSLTGSADQRMIAYSAEPGTPSEAALRLLASLSRSGSTTEAEAEAEAVD</sequence>
<evidence type="ECO:0000313" key="2">
    <source>
        <dbReference type="EMBL" id="MFC1402117.1"/>
    </source>
</evidence>
<dbReference type="SMART" id="SM00530">
    <property type="entry name" value="HTH_XRE"/>
    <property type="match status" value="1"/>
</dbReference>
<evidence type="ECO:0000259" key="1">
    <source>
        <dbReference type="PROSITE" id="PS50943"/>
    </source>
</evidence>
<dbReference type="InterPro" id="IPR041413">
    <property type="entry name" value="MLTR_LBD"/>
</dbReference>
<protein>
    <submittedName>
        <fullName evidence="2">Helix-turn-helix transcriptional regulator</fullName>
    </submittedName>
</protein>
<dbReference type="InterPro" id="IPR001387">
    <property type="entry name" value="Cro/C1-type_HTH"/>
</dbReference>
<dbReference type="Pfam" id="PF13560">
    <property type="entry name" value="HTH_31"/>
    <property type="match status" value="1"/>
</dbReference>
<accession>A0ABV6UKY5</accession>
<keyword evidence="3" id="KW-1185">Reference proteome</keyword>